<dbReference type="Pfam" id="PF02626">
    <property type="entry name" value="CT_A_B"/>
    <property type="match status" value="1"/>
</dbReference>
<dbReference type="EMBL" id="LN829119">
    <property type="protein sequence ID" value="CPR19315.1"/>
    <property type="molecule type" value="Genomic_DNA"/>
</dbReference>
<dbReference type="AlphaFoldDB" id="A0A0D6JF84"/>
<sequence length="340" mass="36034">MIGLRVIDPGYMSVQDAGRFGAQRYGLSPAGAMDLFSLAVANALLRQKAASAAVEIGPFPATLSVVGGPVRLALAGADRKILIDGDEAKLNTTLLVQEGTKVSLGATRLGMFSYLASEGGIDAPAQLGSLSVEVRASFGSPYPRPLREGDFIPLHAASLAHAEQYIALEAPPHAPIRVVLGPQDDYFYKETIESFLRCRWTVSPTSNRMSYRLDGEALAHAKGYNIVSDGIVMGHIQVSGAGQPLVMLADRGTTGGYPKIATIITADLGRFAQIPIGGGVTFEKVSVDEAQRVAREFSREMQALPSRVRTQNATISDSKLLLRLNLAGDAVDALADAAEQ</sequence>
<dbReference type="KEGG" id="fil:BN1229_v1_2107"/>
<dbReference type="GO" id="GO:0005524">
    <property type="term" value="F:ATP binding"/>
    <property type="evidence" value="ECO:0007669"/>
    <property type="project" value="UniProtKB-KW"/>
</dbReference>
<keyword evidence="1" id="KW-0547">Nucleotide-binding</keyword>
<dbReference type="PANTHER" id="PTHR43309">
    <property type="entry name" value="5-OXOPROLINASE SUBUNIT C"/>
    <property type="match status" value="1"/>
</dbReference>
<dbReference type="SMART" id="SM00797">
    <property type="entry name" value="AHS2"/>
    <property type="match status" value="1"/>
</dbReference>
<evidence type="ECO:0000256" key="2">
    <source>
        <dbReference type="ARBA" id="ARBA00022801"/>
    </source>
</evidence>
<gene>
    <name evidence="5" type="ORF">YBN1229_v1_2107</name>
</gene>
<keyword evidence="3" id="KW-0067">ATP-binding</keyword>
<keyword evidence="5" id="KW-0456">Lyase</keyword>
<dbReference type="Proteomes" id="UP000033187">
    <property type="component" value="Chromosome 1"/>
</dbReference>
<evidence type="ECO:0000256" key="1">
    <source>
        <dbReference type="ARBA" id="ARBA00022741"/>
    </source>
</evidence>
<dbReference type="SUPFAM" id="SSF50891">
    <property type="entry name" value="Cyclophilin-like"/>
    <property type="match status" value="1"/>
</dbReference>
<accession>A0A0D6JF84</accession>
<dbReference type="PANTHER" id="PTHR43309:SF5">
    <property type="entry name" value="5-OXOPROLINASE SUBUNIT C"/>
    <property type="match status" value="1"/>
</dbReference>
<dbReference type="Gene3D" id="2.40.100.10">
    <property type="entry name" value="Cyclophilin-like"/>
    <property type="match status" value="1"/>
</dbReference>
<dbReference type="GO" id="GO:0016829">
    <property type="term" value="F:lyase activity"/>
    <property type="evidence" value="ECO:0007669"/>
    <property type="project" value="UniProtKB-KW"/>
</dbReference>
<name>A0A0D6JF84_9HYPH</name>
<dbReference type="NCBIfam" id="TIGR00724">
    <property type="entry name" value="urea_amlyse_rel"/>
    <property type="match status" value="1"/>
</dbReference>
<dbReference type="GO" id="GO:0016787">
    <property type="term" value="F:hydrolase activity"/>
    <property type="evidence" value="ECO:0007669"/>
    <property type="project" value="UniProtKB-KW"/>
</dbReference>
<dbReference type="KEGG" id="fiy:BN1229_v1_2107"/>
<organism evidence="5 6">
    <name type="scientific">Candidatus Filomicrobium marinum</name>
    <dbReference type="NCBI Taxonomy" id="1608628"/>
    <lineage>
        <taxon>Bacteria</taxon>
        <taxon>Pseudomonadati</taxon>
        <taxon>Pseudomonadota</taxon>
        <taxon>Alphaproteobacteria</taxon>
        <taxon>Hyphomicrobiales</taxon>
        <taxon>Hyphomicrobiaceae</taxon>
        <taxon>Filomicrobium</taxon>
    </lineage>
</organism>
<keyword evidence="6" id="KW-1185">Reference proteome</keyword>
<evidence type="ECO:0000313" key="5">
    <source>
        <dbReference type="EMBL" id="CPR19315.1"/>
    </source>
</evidence>
<dbReference type="InterPro" id="IPR003778">
    <property type="entry name" value="CT_A_B"/>
</dbReference>
<evidence type="ECO:0000256" key="3">
    <source>
        <dbReference type="ARBA" id="ARBA00022840"/>
    </source>
</evidence>
<dbReference type="RefSeq" id="WP_046478151.1">
    <property type="nucleotide sequence ID" value="NZ_LN829118.1"/>
</dbReference>
<reference evidence="6" key="1">
    <citation type="submission" date="2015-02" db="EMBL/GenBank/DDBJ databases">
        <authorList>
            <person name="Chooi Y.-H."/>
        </authorList>
    </citation>
    <scope>NUCLEOTIDE SEQUENCE [LARGE SCALE GENOMIC DNA]</scope>
    <source>
        <strain evidence="6">strain Y</strain>
    </source>
</reference>
<dbReference type="OrthoDB" id="9768696at2"/>
<evidence type="ECO:0000259" key="4">
    <source>
        <dbReference type="SMART" id="SM00797"/>
    </source>
</evidence>
<feature type="domain" description="Carboxyltransferase" evidence="4">
    <location>
        <begin position="24"/>
        <end position="300"/>
    </location>
</feature>
<keyword evidence="2" id="KW-0378">Hydrolase</keyword>
<proteinExistence type="predicted"/>
<dbReference type="InterPro" id="IPR052708">
    <property type="entry name" value="PxpC"/>
</dbReference>
<evidence type="ECO:0000313" key="6">
    <source>
        <dbReference type="Proteomes" id="UP000033187"/>
    </source>
</evidence>
<dbReference type="InterPro" id="IPR029000">
    <property type="entry name" value="Cyclophilin-like_dom_sf"/>
</dbReference>
<protein>
    <submittedName>
        <fullName evidence="5">Urea amidolyase related protein</fullName>
    </submittedName>
</protein>